<reference evidence="1 2" key="1">
    <citation type="submission" date="2019-04" db="EMBL/GenBank/DDBJ databases">
        <title>Complete genome sequencing of Piscirickettsia salmonis strain Psal-009.</title>
        <authorList>
            <person name="Schober I."/>
            <person name="Bunk B."/>
            <person name="Sproer C."/>
            <person name="Carril G.P."/>
            <person name="Riedel T."/>
            <person name="Flores-Herrera P.A."/>
            <person name="Nourdin-Galindo G."/>
            <person name="Marshall S.H."/>
            <person name="Overmann J."/>
        </authorList>
    </citation>
    <scope>NUCLEOTIDE SEQUENCE [LARGE SCALE GENOMIC DNA]</scope>
    <source>
        <strain evidence="1 2">Psal-009</strain>
    </source>
</reference>
<dbReference type="InterPro" id="IPR036265">
    <property type="entry name" value="HIT-like_sf"/>
</dbReference>
<gene>
    <name evidence="1" type="ORF">Psal009_03126</name>
</gene>
<evidence type="ECO:0000313" key="1">
    <source>
        <dbReference type="EMBL" id="QGO07187.1"/>
    </source>
</evidence>
<dbReference type="InterPro" id="IPR019808">
    <property type="entry name" value="Histidine_triad_CS"/>
</dbReference>
<dbReference type="PANTHER" id="PTHR23089">
    <property type="entry name" value="HISTIDINE TRIAD HIT PROTEIN"/>
    <property type="match status" value="1"/>
</dbReference>
<dbReference type="GeneID" id="66739749"/>
<dbReference type="PROSITE" id="PS00892">
    <property type="entry name" value="HIT_1"/>
    <property type="match status" value="1"/>
</dbReference>
<dbReference type="Gene3D" id="3.30.428.10">
    <property type="entry name" value="HIT-like"/>
    <property type="match status" value="1"/>
</dbReference>
<sequence>MSDCIFCKIINKQLPADFIYEDSETVVFKDIQPKAPVHVLVVPKKHIVSLAELTSPDQAVMANMMMNLASIAKKVGLNDGFRTIINTGQGGGQEIDHLHVHILGGRPLPGF</sequence>
<dbReference type="SUPFAM" id="SSF54197">
    <property type="entry name" value="HIT-like"/>
    <property type="match status" value="1"/>
</dbReference>
<name>A0A9Q6LUH8_PISSA</name>
<accession>A0A9Q6LUH8</accession>
<dbReference type="PRINTS" id="PR00332">
    <property type="entry name" value="HISTRIAD"/>
</dbReference>
<dbReference type="EMBL" id="CP038908">
    <property type="protein sequence ID" value="QGO07187.1"/>
    <property type="molecule type" value="Genomic_DNA"/>
</dbReference>
<dbReference type="Pfam" id="PF01230">
    <property type="entry name" value="HIT"/>
    <property type="match status" value="1"/>
</dbReference>
<dbReference type="InterPro" id="IPR001310">
    <property type="entry name" value="Histidine_triad_HIT"/>
</dbReference>
<dbReference type="RefSeq" id="WP_016210576.1">
    <property type="nucleotide sequence ID" value="NZ_CP012413.1"/>
</dbReference>
<dbReference type="InterPro" id="IPR011146">
    <property type="entry name" value="HIT-like"/>
</dbReference>
<keyword evidence="2" id="KW-1185">Reference proteome</keyword>
<dbReference type="PROSITE" id="PS51084">
    <property type="entry name" value="HIT_2"/>
    <property type="match status" value="1"/>
</dbReference>
<dbReference type="EC" id="3.-.-.-" evidence="1"/>
<dbReference type="CDD" id="cd01276">
    <property type="entry name" value="PKCI_related"/>
    <property type="match status" value="1"/>
</dbReference>
<evidence type="ECO:0000313" key="2">
    <source>
        <dbReference type="Proteomes" id="UP000422232"/>
    </source>
</evidence>
<proteinExistence type="predicted"/>
<dbReference type="Proteomes" id="UP000422232">
    <property type="component" value="Chromosome"/>
</dbReference>
<organism evidence="1 2">
    <name type="scientific">Piscirickettsia salmonis</name>
    <dbReference type="NCBI Taxonomy" id="1238"/>
    <lineage>
        <taxon>Bacteria</taxon>
        <taxon>Pseudomonadati</taxon>
        <taxon>Pseudomonadota</taxon>
        <taxon>Gammaproteobacteria</taxon>
        <taxon>Thiotrichales</taxon>
        <taxon>Piscirickettsiaceae</taxon>
        <taxon>Piscirickettsia</taxon>
    </lineage>
</organism>
<dbReference type="GO" id="GO:0016787">
    <property type="term" value="F:hydrolase activity"/>
    <property type="evidence" value="ECO:0007669"/>
    <property type="project" value="UniProtKB-KW"/>
</dbReference>
<keyword evidence="1" id="KW-0378">Hydrolase</keyword>
<protein>
    <submittedName>
        <fullName evidence="1">HIT-like protein</fullName>
        <ecNumber evidence="1">3.-.-.-</ecNumber>
    </submittedName>
</protein>
<dbReference type="AlphaFoldDB" id="A0A9Q6LUH8"/>